<proteinExistence type="predicted"/>
<accession>A0A0H3K312</accession>
<gene>
    <name evidence="2" type="ordered locus">syc0335_c</name>
</gene>
<dbReference type="eggNOG" id="COG1960">
    <property type="taxonomic scope" value="Bacteria"/>
</dbReference>
<dbReference type="GO" id="GO:0050660">
    <property type="term" value="F:flavin adenine dinucleotide binding"/>
    <property type="evidence" value="ECO:0007669"/>
    <property type="project" value="InterPro"/>
</dbReference>
<evidence type="ECO:0000259" key="1">
    <source>
        <dbReference type="Pfam" id="PF02771"/>
    </source>
</evidence>
<reference evidence="2 3" key="1">
    <citation type="journal article" date="2007" name="Photosyn. Res.">
        <title>Complete nucleotide sequence of the freshwater unicellular cyanobacterium Synechococcus elongatus PCC 6301 chromosome: gene content and organization.</title>
        <authorList>
            <person name="Sugita C."/>
            <person name="Ogata K."/>
            <person name="Shikata M."/>
            <person name="Jikuya H."/>
            <person name="Takano J."/>
            <person name="Furumichi M."/>
            <person name="Kanehisa M."/>
            <person name="Omata T."/>
            <person name="Sugiura M."/>
            <person name="Sugita M."/>
        </authorList>
    </citation>
    <scope>NUCLEOTIDE SEQUENCE [LARGE SCALE GENOMIC DNA]</scope>
    <source>
        <strain evidence="3">ATCC 27144 / PCC 6301 / SAUG 1402/1</strain>
    </source>
</reference>
<organism evidence="2 3">
    <name type="scientific">Synechococcus sp. (strain ATCC 27144 / PCC 6301 / SAUG 1402/1)</name>
    <name type="common">Anacystis nidulans</name>
    <dbReference type="NCBI Taxonomy" id="269084"/>
    <lineage>
        <taxon>Bacteria</taxon>
        <taxon>Bacillati</taxon>
        <taxon>Cyanobacteriota</taxon>
        <taxon>Cyanophyceae</taxon>
        <taxon>Synechococcales</taxon>
        <taxon>Synechococcaceae</taxon>
        <taxon>Synechococcus</taxon>
    </lineage>
</organism>
<name>A0A0H3K312_SYNP6</name>
<protein>
    <submittedName>
        <fullName evidence="2">Similar to acyl-CoA dehydrogenase family protein</fullName>
    </submittedName>
</protein>
<dbReference type="SUPFAM" id="SSF56645">
    <property type="entry name" value="Acyl-CoA dehydrogenase NM domain-like"/>
    <property type="match status" value="1"/>
</dbReference>
<dbReference type="InterPro" id="IPR037069">
    <property type="entry name" value="AcylCoA_DH/ox_N_sf"/>
</dbReference>
<evidence type="ECO:0000313" key="2">
    <source>
        <dbReference type="EMBL" id="BAD78525.1"/>
    </source>
</evidence>
<dbReference type="RefSeq" id="WP_011242649.1">
    <property type="nucleotide sequence ID" value="NC_006576.1"/>
</dbReference>
<dbReference type="EMBL" id="AP008231">
    <property type="protein sequence ID" value="BAD78525.1"/>
    <property type="molecule type" value="Genomic_DNA"/>
</dbReference>
<dbReference type="Pfam" id="PF02771">
    <property type="entry name" value="Acyl-CoA_dh_N"/>
    <property type="match status" value="1"/>
</dbReference>
<feature type="domain" description="Acyl-CoA dehydrogenase/oxidase N-terminal" evidence="1">
    <location>
        <begin position="10"/>
        <end position="88"/>
    </location>
</feature>
<dbReference type="Proteomes" id="UP000001175">
    <property type="component" value="Chromosome"/>
</dbReference>
<dbReference type="AlphaFoldDB" id="A0A0H3K312"/>
<evidence type="ECO:0000313" key="3">
    <source>
        <dbReference type="Proteomes" id="UP000001175"/>
    </source>
</evidence>
<dbReference type="KEGG" id="syc:syc0335_c"/>
<dbReference type="InterPro" id="IPR013786">
    <property type="entry name" value="AcylCoA_DH/ox_N"/>
</dbReference>
<sequence length="335" mass="36093">MAPRFDLQDLQAWLTAEVQPQAERIDQDPVVLAQVLQAMGDRGWLGFSVPACEEGLALSPVEVWQAQAAIASASGALAFLQTQHQSAASFLSKHQPSDRRLSGLSYGRPTVGIGFSHLRRSPSPLQASWHKDHIVLSGELPWLTGWGFFEEFLIAAPLPEGQTPFALIPAQAPEWKVSPLALAAMGTTGTVAAQLIITLPRDRLVTILPATWIRDRDRQGTLSPSAFACGLARACLGLLTARDADCREVLTAQLGQLEQAIAQALGQADFREALSLRIQALTLMHRCTQAAVFSAAGAANSLQNPAQRLYREALAFSVLGLTTELRQEYLSAIAG</sequence>
<dbReference type="Gene3D" id="1.10.540.10">
    <property type="entry name" value="Acyl-CoA dehydrogenase/oxidase, N-terminal domain"/>
    <property type="match status" value="1"/>
</dbReference>
<dbReference type="GO" id="GO:0016627">
    <property type="term" value="F:oxidoreductase activity, acting on the CH-CH group of donors"/>
    <property type="evidence" value="ECO:0007669"/>
    <property type="project" value="InterPro"/>
</dbReference>
<dbReference type="InterPro" id="IPR009100">
    <property type="entry name" value="AcylCoA_DH/oxidase_NM_dom_sf"/>
</dbReference>